<evidence type="ECO:0000256" key="1">
    <source>
        <dbReference type="ARBA" id="ARBA00012513"/>
    </source>
</evidence>
<name>A0A494WUK8_9FIRM</name>
<comment type="caution">
    <text evidence="8">The sequence shown here is derived from an EMBL/GenBank/DDBJ whole genome shotgun (WGS) entry which is preliminary data.</text>
</comment>
<dbReference type="AlphaFoldDB" id="A0A494WUK8"/>
<dbReference type="SUPFAM" id="SSF52540">
    <property type="entry name" value="P-loop containing nucleoside triphosphate hydrolases"/>
    <property type="match status" value="2"/>
</dbReference>
<keyword evidence="5" id="KW-0418">Kinase</keyword>
<dbReference type="Proteomes" id="UP000271256">
    <property type="component" value="Unassembled WGS sequence"/>
</dbReference>
<dbReference type="Gene3D" id="3.40.50.300">
    <property type="entry name" value="P-loop containing nucleotide triphosphate hydrolases"/>
    <property type="match status" value="2"/>
</dbReference>
<dbReference type="GO" id="GO:0016787">
    <property type="term" value="F:hydrolase activity"/>
    <property type="evidence" value="ECO:0007669"/>
    <property type="project" value="UniProtKB-KW"/>
</dbReference>
<keyword evidence="9" id="KW-1185">Reference proteome</keyword>
<evidence type="ECO:0000256" key="5">
    <source>
        <dbReference type="ARBA" id="ARBA00022777"/>
    </source>
</evidence>
<feature type="domain" description="KaiC" evidence="7">
    <location>
        <begin position="235"/>
        <end position="458"/>
    </location>
</feature>
<dbReference type="InterPro" id="IPR051347">
    <property type="entry name" value="Circadian_clock_KaiC-rel"/>
</dbReference>
<feature type="domain" description="KaiC" evidence="7">
    <location>
        <begin position="2"/>
        <end position="232"/>
    </location>
</feature>
<evidence type="ECO:0000256" key="4">
    <source>
        <dbReference type="ARBA" id="ARBA00022737"/>
    </source>
</evidence>
<dbReference type="GO" id="GO:0005524">
    <property type="term" value="F:ATP binding"/>
    <property type="evidence" value="ECO:0007669"/>
    <property type="project" value="InterPro"/>
</dbReference>
<evidence type="ECO:0000256" key="2">
    <source>
        <dbReference type="ARBA" id="ARBA00022553"/>
    </source>
</evidence>
<dbReference type="EMBL" id="RBWE01000001">
    <property type="protein sequence ID" value="RKO66681.1"/>
    <property type="molecule type" value="Genomic_DNA"/>
</dbReference>
<evidence type="ECO:0000256" key="6">
    <source>
        <dbReference type="ARBA" id="ARBA00022801"/>
    </source>
</evidence>
<accession>A0A494WUK8</accession>
<keyword evidence="2" id="KW-0597">Phosphoprotein</keyword>
<evidence type="ECO:0000313" key="8">
    <source>
        <dbReference type="EMBL" id="RKO66681.1"/>
    </source>
</evidence>
<protein>
    <recommendedName>
        <fullName evidence="1">non-specific serine/threonine protein kinase</fullName>
        <ecNumber evidence="1">2.7.11.1</ecNumber>
    </recommendedName>
</protein>
<dbReference type="InterPro" id="IPR014774">
    <property type="entry name" value="KaiC-like_dom"/>
</dbReference>
<dbReference type="InterPro" id="IPR027417">
    <property type="entry name" value="P-loop_NTPase"/>
</dbReference>
<organism evidence="8 9">
    <name type="scientific">Desulfofundulus salinus</name>
    <dbReference type="NCBI Taxonomy" id="2419843"/>
    <lineage>
        <taxon>Bacteria</taxon>
        <taxon>Bacillati</taxon>
        <taxon>Bacillota</taxon>
        <taxon>Clostridia</taxon>
        <taxon>Eubacteriales</taxon>
        <taxon>Peptococcaceae</taxon>
        <taxon>Desulfofundulus</taxon>
    </lineage>
</organism>
<reference evidence="8 9" key="1">
    <citation type="submission" date="2018-10" db="EMBL/GenBank/DDBJ databases">
        <authorList>
            <person name="Grouzdev D.S."/>
            <person name="Krutkina M.S."/>
            <person name="Tourova T.P."/>
            <person name="Nazina T.N."/>
        </authorList>
    </citation>
    <scope>NUCLEOTIDE SEQUENCE [LARGE SCALE GENOMIC DNA]</scope>
    <source>
        <strain evidence="8 9">435</strain>
    </source>
</reference>
<dbReference type="PROSITE" id="PS51146">
    <property type="entry name" value="KAIC"/>
    <property type="match status" value="2"/>
</dbReference>
<dbReference type="PANTHER" id="PTHR42926">
    <property type="match status" value="1"/>
</dbReference>
<keyword evidence="4" id="KW-0677">Repeat</keyword>
<dbReference type="EC" id="2.7.11.1" evidence="1"/>
<dbReference type="GO" id="GO:0004674">
    <property type="term" value="F:protein serine/threonine kinase activity"/>
    <property type="evidence" value="ECO:0007669"/>
    <property type="project" value="UniProtKB-EC"/>
</dbReference>
<gene>
    <name evidence="8" type="ORF">D7024_06800</name>
</gene>
<dbReference type="OrthoDB" id="9783783at2"/>
<keyword evidence="6" id="KW-0378">Hydrolase</keyword>
<evidence type="ECO:0000256" key="3">
    <source>
        <dbReference type="ARBA" id="ARBA00022679"/>
    </source>
</evidence>
<keyword evidence="3" id="KW-0808">Transferase</keyword>
<dbReference type="InterPro" id="IPR010624">
    <property type="entry name" value="KaiC_dom"/>
</dbReference>
<evidence type="ECO:0000259" key="7">
    <source>
        <dbReference type="PROSITE" id="PS51146"/>
    </source>
</evidence>
<evidence type="ECO:0000313" key="9">
    <source>
        <dbReference type="Proteomes" id="UP000271256"/>
    </source>
</evidence>
<dbReference type="PIRSF" id="PIRSF039117">
    <property type="entry name" value="KaiC"/>
    <property type="match status" value="1"/>
</dbReference>
<dbReference type="PANTHER" id="PTHR42926:SF1">
    <property type="entry name" value="CIRCADIAN CLOCK OSCILLATOR PROTEIN KAIC 1"/>
    <property type="match status" value="1"/>
</dbReference>
<proteinExistence type="predicted"/>
<sequence length="458" mass="50920">MEIVRTGIEGLDELFFGGILRGNMILIDGPPGAGKTTFGIEFIYRGITHFNESGLVITCEQFPESIYRDALNFGWHLRALERGNKLRVVCTSPELLLDVQESLVEDVAREIGARRIVVDSITHFRNAISEPLALRQAIYSFCNGLRRLGLTAFLIKERETGGRSHNFEEYVVDTVIHLHNRSEDNWRKQRMLEVVKSRGQEHIPGKHTFKISSCGIRIFTLRNQPRACPCAGESCRIPTGVAGLDEVTGGGFPPAISVAVYGSSGTGKTVLGLQFLVEGARNCGEKGLYLSLEETPAQLFATAGSFGWDLYSLHQEKKVQVLYKSMVGTDIDEMIVELGKLVQSTGTQRLVIDSLAGLLSQLQDPVLIRERIYYLVSQLNNLGCTSLLLFPAMEDSPISSIVESIMQGIILLKSNLSHNRRLRYLEVYKLRGVNHVMGNHLMEINASGIRVFPRIGGW</sequence>
<dbReference type="Pfam" id="PF06745">
    <property type="entry name" value="ATPase"/>
    <property type="match status" value="2"/>
</dbReference>
<dbReference type="InterPro" id="IPR030665">
    <property type="entry name" value="KaiC"/>
</dbReference>
<dbReference type="RefSeq" id="WP_121451109.1">
    <property type="nucleotide sequence ID" value="NZ_RBWE01000001.1"/>
</dbReference>